<evidence type="ECO:0000256" key="4">
    <source>
        <dbReference type="ARBA" id="ARBA00023159"/>
    </source>
</evidence>
<evidence type="ECO:0000313" key="10">
    <source>
        <dbReference type="EMBL" id="KZT26648.1"/>
    </source>
</evidence>
<dbReference type="GO" id="GO:0045944">
    <property type="term" value="P:positive regulation of transcription by RNA polymerase II"/>
    <property type="evidence" value="ECO:0007669"/>
    <property type="project" value="TreeGrafter"/>
</dbReference>
<dbReference type="InterPro" id="IPR016181">
    <property type="entry name" value="Acyl_CoA_acyltransferase"/>
</dbReference>
<gene>
    <name evidence="10" type="ORF">NEOLEDRAFT_1195133</name>
</gene>
<dbReference type="Proteomes" id="UP000076761">
    <property type="component" value="Unassembled WGS sequence"/>
</dbReference>
<dbReference type="FunCoup" id="A0A165TGW6">
    <property type="interactions" value="44"/>
</dbReference>
<dbReference type="Pfam" id="PF00583">
    <property type="entry name" value="Acetyltransf_1"/>
    <property type="match status" value="1"/>
</dbReference>
<feature type="domain" description="N-acetyltransferase" evidence="9">
    <location>
        <begin position="60"/>
        <end position="216"/>
    </location>
</feature>
<proteinExistence type="inferred from homology"/>
<evidence type="ECO:0000313" key="11">
    <source>
        <dbReference type="Proteomes" id="UP000076761"/>
    </source>
</evidence>
<dbReference type="STRING" id="1314782.A0A165TGW6"/>
<dbReference type="InParanoid" id="A0A165TGW6"/>
<dbReference type="PROSITE" id="PS50014">
    <property type="entry name" value="BROMODOMAIN_2"/>
    <property type="match status" value="1"/>
</dbReference>
<dbReference type="Gene3D" id="1.20.920.10">
    <property type="entry name" value="Bromodomain-like"/>
    <property type="match status" value="1"/>
</dbReference>
<dbReference type="Pfam" id="PF00439">
    <property type="entry name" value="Bromodomain"/>
    <property type="match status" value="1"/>
</dbReference>
<dbReference type="GO" id="GO:0005634">
    <property type="term" value="C:nucleus"/>
    <property type="evidence" value="ECO:0007669"/>
    <property type="project" value="UniProtKB-SubCell"/>
</dbReference>
<dbReference type="SUPFAM" id="SSF55729">
    <property type="entry name" value="Acyl-CoA N-acyltransferases (Nat)"/>
    <property type="match status" value="1"/>
</dbReference>
<dbReference type="PROSITE" id="PS51186">
    <property type="entry name" value="GNAT"/>
    <property type="match status" value="1"/>
</dbReference>
<comment type="similarity">
    <text evidence="2">Belongs to the acetyltransferase family. GCN5 subfamily.</text>
</comment>
<dbReference type="PRINTS" id="PR00503">
    <property type="entry name" value="BROMODOMAIN"/>
</dbReference>
<keyword evidence="4" id="KW-0010">Activator</keyword>
<evidence type="ECO:0000256" key="6">
    <source>
        <dbReference type="PROSITE-ProRule" id="PRU00035"/>
    </source>
</evidence>
<feature type="region of interest" description="Disordered" evidence="7">
    <location>
        <begin position="1"/>
        <end position="21"/>
    </location>
</feature>
<organism evidence="10 11">
    <name type="scientific">Neolentinus lepideus HHB14362 ss-1</name>
    <dbReference type="NCBI Taxonomy" id="1314782"/>
    <lineage>
        <taxon>Eukaryota</taxon>
        <taxon>Fungi</taxon>
        <taxon>Dikarya</taxon>
        <taxon>Basidiomycota</taxon>
        <taxon>Agaricomycotina</taxon>
        <taxon>Agaricomycetes</taxon>
        <taxon>Gloeophyllales</taxon>
        <taxon>Gloeophyllaceae</taxon>
        <taxon>Neolentinus</taxon>
    </lineage>
</organism>
<evidence type="ECO:0000259" key="9">
    <source>
        <dbReference type="PROSITE" id="PS51186"/>
    </source>
</evidence>
<evidence type="ECO:0000256" key="2">
    <source>
        <dbReference type="ARBA" id="ARBA00008607"/>
    </source>
</evidence>
<sequence length="396" mass="45177">MNDQVSGVNGHESRIKLEDTMDESQLNRLATGVTVDAAKSSSTALKSEKAANIELRKGVIKIEAVENDGSPRSFIMLTQLKTLFQKQLPKMPRGYIARLVYDSNSRCMGIIKRGLKVVGGICFRPFPQRGFAEIVFFATNSVDQVKGYGSMLMDHYKAHIRRTYPDMLHFLTYADNYAVGYFRKQGFSQEITLPRSVWAGYIKDYEGGTIMQCTMLRKVDYLRTKEVIAKQLEAVKTKMAEKSKDSVVYPGLQWGDGDEHKPLDPQDVPGLRETGWTVDMATEPVVPWYKVKEYNKMRRLMEALHKHPDAFIFDRAVDTNIVTDYEDVIKKPMDFPKMDSKLSKNEYSNLDALVADAQLMFDNCRLYNGVGSNFHRYADSTEAMMKNWLVENEDEA</sequence>
<keyword evidence="11" id="KW-1185">Reference proteome</keyword>
<dbReference type="InterPro" id="IPR000182">
    <property type="entry name" value="GNAT_dom"/>
</dbReference>
<evidence type="ECO:0000256" key="3">
    <source>
        <dbReference type="ARBA" id="ARBA00023117"/>
    </source>
</evidence>
<accession>A0A165TGW6</accession>
<feature type="domain" description="Bromo" evidence="8">
    <location>
        <begin position="305"/>
        <end position="375"/>
    </location>
</feature>
<name>A0A165TGW6_9AGAM</name>
<keyword evidence="3 6" id="KW-0103">Bromodomain</keyword>
<evidence type="ECO:0000256" key="1">
    <source>
        <dbReference type="ARBA" id="ARBA00004123"/>
    </source>
</evidence>
<dbReference type="PANTHER" id="PTHR45750:SF3">
    <property type="entry name" value="HISTONE ACETYLTRANSFERASE"/>
    <property type="match status" value="1"/>
</dbReference>
<dbReference type="CDD" id="cd04301">
    <property type="entry name" value="NAT_SF"/>
    <property type="match status" value="1"/>
</dbReference>
<evidence type="ECO:0000256" key="7">
    <source>
        <dbReference type="SAM" id="MobiDB-lite"/>
    </source>
</evidence>
<dbReference type="GO" id="GO:0000123">
    <property type="term" value="C:histone acetyltransferase complex"/>
    <property type="evidence" value="ECO:0007669"/>
    <property type="project" value="TreeGrafter"/>
</dbReference>
<dbReference type="OrthoDB" id="1937912at2759"/>
<dbReference type="Gene3D" id="3.40.630.30">
    <property type="match status" value="1"/>
</dbReference>
<dbReference type="EMBL" id="KV425565">
    <property type="protein sequence ID" value="KZT26648.1"/>
    <property type="molecule type" value="Genomic_DNA"/>
</dbReference>
<dbReference type="InterPro" id="IPR037800">
    <property type="entry name" value="GCN5"/>
</dbReference>
<comment type="subcellular location">
    <subcellularLocation>
        <location evidence="1">Nucleus</location>
    </subcellularLocation>
</comment>
<evidence type="ECO:0000259" key="8">
    <source>
        <dbReference type="PROSITE" id="PS50014"/>
    </source>
</evidence>
<dbReference type="InterPro" id="IPR001487">
    <property type="entry name" value="Bromodomain"/>
</dbReference>
<keyword evidence="5" id="KW-0539">Nucleus</keyword>
<dbReference type="SUPFAM" id="SSF47370">
    <property type="entry name" value="Bromodomain"/>
    <property type="match status" value="1"/>
</dbReference>
<dbReference type="PANTHER" id="PTHR45750">
    <property type="entry name" value="GH11602P"/>
    <property type="match status" value="1"/>
</dbReference>
<keyword evidence="10" id="KW-0808">Transferase</keyword>
<dbReference type="InterPro" id="IPR036427">
    <property type="entry name" value="Bromodomain-like_sf"/>
</dbReference>
<dbReference type="SMART" id="SM00297">
    <property type="entry name" value="BROMO"/>
    <property type="match status" value="1"/>
</dbReference>
<dbReference type="AlphaFoldDB" id="A0A165TGW6"/>
<protein>
    <submittedName>
        <fullName evidence="10">Histone acetyltransferase GCN5</fullName>
    </submittedName>
</protein>
<dbReference type="GO" id="GO:0010484">
    <property type="term" value="F:histone H3 acetyltransferase activity"/>
    <property type="evidence" value="ECO:0007669"/>
    <property type="project" value="TreeGrafter"/>
</dbReference>
<reference evidence="10 11" key="1">
    <citation type="journal article" date="2016" name="Mol. Biol. Evol.">
        <title>Comparative Genomics of Early-Diverging Mushroom-Forming Fungi Provides Insights into the Origins of Lignocellulose Decay Capabilities.</title>
        <authorList>
            <person name="Nagy L.G."/>
            <person name="Riley R."/>
            <person name="Tritt A."/>
            <person name="Adam C."/>
            <person name="Daum C."/>
            <person name="Floudas D."/>
            <person name="Sun H."/>
            <person name="Yadav J.S."/>
            <person name="Pangilinan J."/>
            <person name="Larsson K.H."/>
            <person name="Matsuura K."/>
            <person name="Barry K."/>
            <person name="Labutti K."/>
            <person name="Kuo R."/>
            <person name="Ohm R.A."/>
            <person name="Bhattacharya S.S."/>
            <person name="Shirouzu T."/>
            <person name="Yoshinaga Y."/>
            <person name="Martin F.M."/>
            <person name="Grigoriev I.V."/>
            <person name="Hibbett D.S."/>
        </authorList>
    </citation>
    <scope>NUCLEOTIDE SEQUENCE [LARGE SCALE GENOMIC DNA]</scope>
    <source>
        <strain evidence="10 11">HHB14362 ss-1</strain>
    </source>
</reference>
<evidence type="ECO:0000256" key="5">
    <source>
        <dbReference type="ARBA" id="ARBA00023242"/>
    </source>
</evidence>